<evidence type="ECO:0000313" key="1">
    <source>
        <dbReference type="EMBL" id="ETO02454.1"/>
    </source>
</evidence>
<gene>
    <name evidence="1" type="ORF">RFI_34977</name>
</gene>
<dbReference type="GO" id="GO:0004842">
    <property type="term" value="F:ubiquitin-protein transferase activity"/>
    <property type="evidence" value="ECO:0007669"/>
    <property type="project" value="InterPro"/>
</dbReference>
<dbReference type="PANTHER" id="PTHR22605:SF1">
    <property type="entry name" value="RZ-TYPE DOMAIN-CONTAINING PROTEIN"/>
    <property type="match status" value="1"/>
</dbReference>
<accession>X6LLH4</accession>
<feature type="non-terminal residue" evidence="1">
    <location>
        <position position="1"/>
    </location>
</feature>
<feature type="non-terminal residue" evidence="1">
    <location>
        <position position="396"/>
    </location>
</feature>
<sequence>DNNPFQFGEEAQYCIKWIKEFQAEKLRWEFYTINDLSTTNCNDFMKSFFNRFAPSIRQSPLHYTIFFNFLFTQFKILVDSKSLVNRRVYNHSIQYKHEATKNAIEIAKELFFTDASAKENDTQFCLCKKWQSSKFFLINQDGSISLMISNENDMKDEEREFLKKTNFVLLCWKEEMNKLQRLWKWITVNVYIPSNEDILEEKKKRIEVLCRSVGVPKEKKDAITKKLCEGEFKHYVLTYDNILKMVNIILNVRSNLPTVLMGETGCGKTALIKCLACATNTELEAVDIHGGIGRTHIHEVIKKCKERLKSMENMVESKENESQRNPKEIWLFLDEFNTSPDIGWFNELICNRSLDGIKIPDEIKILAACNPYRKRKLSKQEEEWFGGDQLAQYAYR</sequence>
<name>X6LLH4_RETFI</name>
<evidence type="ECO:0008006" key="3">
    <source>
        <dbReference type="Google" id="ProtNLM"/>
    </source>
</evidence>
<reference evidence="1 2" key="1">
    <citation type="journal article" date="2013" name="Curr. Biol.">
        <title>The Genome of the Foraminiferan Reticulomyxa filosa.</title>
        <authorList>
            <person name="Glockner G."/>
            <person name="Hulsmann N."/>
            <person name="Schleicher M."/>
            <person name="Noegel A.A."/>
            <person name="Eichinger L."/>
            <person name="Gallinger C."/>
            <person name="Pawlowski J."/>
            <person name="Sierra R."/>
            <person name="Euteneuer U."/>
            <person name="Pillet L."/>
            <person name="Moustafa A."/>
            <person name="Platzer M."/>
            <person name="Groth M."/>
            <person name="Szafranski K."/>
            <person name="Schliwa M."/>
        </authorList>
    </citation>
    <scope>NUCLEOTIDE SEQUENCE [LARGE SCALE GENOMIC DNA]</scope>
</reference>
<evidence type="ECO:0000313" key="2">
    <source>
        <dbReference type="Proteomes" id="UP000023152"/>
    </source>
</evidence>
<organism evidence="1 2">
    <name type="scientific">Reticulomyxa filosa</name>
    <dbReference type="NCBI Taxonomy" id="46433"/>
    <lineage>
        <taxon>Eukaryota</taxon>
        <taxon>Sar</taxon>
        <taxon>Rhizaria</taxon>
        <taxon>Retaria</taxon>
        <taxon>Foraminifera</taxon>
        <taxon>Monothalamids</taxon>
        <taxon>Reticulomyxidae</taxon>
        <taxon>Reticulomyxa</taxon>
    </lineage>
</organism>
<dbReference type="InterPro" id="IPR031248">
    <property type="entry name" value="RNF213"/>
</dbReference>
<comment type="caution">
    <text evidence="1">The sequence shown here is derived from an EMBL/GenBank/DDBJ whole genome shotgun (WGS) entry which is preliminary data.</text>
</comment>
<dbReference type="InterPro" id="IPR027417">
    <property type="entry name" value="P-loop_NTPase"/>
</dbReference>
<dbReference type="Proteomes" id="UP000023152">
    <property type="component" value="Unassembled WGS sequence"/>
</dbReference>
<keyword evidence="2" id="KW-1185">Reference proteome</keyword>
<dbReference type="SUPFAM" id="SSF52540">
    <property type="entry name" value="P-loop containing nucleoside triphosphate hydrolases"/>
    <property type="match status" value="1"/>
</dbReference>
<dbReference type="AlphaFoldDB" id="X6LLH4"/>
<protein>
    <recommendedName>
        <fullName evidence="3">AAA+ ATPase domain-containing protein</fullName>
    </recommendedName>
</protein>
<proteinExistence type="predicted"/>
<dbReference type="PANTHER" id="PTHR22605">
    <property type="entry name" value="RZ-TYPE DOMAIN-CONTAINING PROTEIN"/>
    <property type="match status" value="1"/>
</dbReference>
<dbReference type="Gene3D" id="3.40.50.300">
    <property type="entry name" value="P-loop containing nucleotide triphosphate hydrolases"/>
    <property type="match status" value="1"/>
</dbReference>
<dbReference type="EMBL" id="ASPP01035734">
    <property type="protein sequence ID" value="ETO02454.1"/>
    <property type="molecule type" value="Genomic_DNA"/>
</dbReference>
<dbReference type="GO" id="GO:0016887">
    <property type="term" value="F:ATP hydrolysis activity"/>
    <property type="evidence" value="ECO:0007669"/>
    <property type="project" value="InterPro"/>
</dbReference>